<proteinExistence type="predicted"/>
<accession>A0A345L239</accession>
<name>A0A345L239_9CAUD</name>
<organism evidence="2 3">
    <name type="scientific">Streptomyces phage Blueeyedbeauty</name>
    <dbReference type="NCBI Taxonomy" id="2250336"/>
    <lineage>
        <taxon>Viruses</taxon>
        <taxon>Duplodnaviria</taxon>
        <taxon>Heunggongvirae</taxon>
        <taxon>Uroviricota</taxon>
        <taxon>Caudoviricetes</taxon>
        <taxon>Stanwilliamsviridae</taxon>
        <taxon>Loccivirinae</taxon>
        <taxon>Annadreamyvirus</taxon>
        <taxon>Annadreamyvirus blueeyedbeauty</taxon>
    </lineage>
</organism>
<dbReference type="KEGG" id="vg:55600024"/>
<gene>
    <name evidence="2" type="primary">234</name>
    <name evidence="2" type="ORF">SEA_BLUEEYEDBEAUTY_234</name>
</gene>
<evidence type="ECO:0000313" key="3">
    <source>
        <dbReference type="Proteomes" id="UP000258408"/>
    </source>
</evidence>
<feature type="transmembrane region" description="Helical" evidence="1">
    <location>
        <begin position="12"/>
        <end position="33"/>
    </location>
</feature>
<evidence type="ECO:0000256" key="1">
    <source>
        <dbReference type="SAM" id="Phobius"/>
    </source>
</evidence>
<evidence type="ECO:0000313" key="2">
    <source>
        <dbReference type="EMBL" id="AXH49341.1"/>
    </source>
</evidence>
<keyword evidence="1" id="KW-0812">Transmembrane</keyword>
<dbReference type="EMBL" id="MH536814">
    <property type="protein sequence ID" value="AXH49341.1"/>
    <property type="molecule type" value="Genomic_DNA"/>
</dbReference>
<dbReference type="RefSeq" id="YP_009839395.1">
    <property type="nucleotide sequence ID" value="NC_048720.1"/>
</dbReference>
<keyword evidence="1" id="KW-0472">Membrane</keyword>
<reference evidence="2 3" key="1">
    <citation type="submission" date="2018-06" db="EMBL/GenBank/DDBJ databases">
        <authorList>
            <person name="Luttrell C.E."/>
            <person name="Myers K.N."/>
            <person name="Simpson A.N."/>
            <person name="Sulollari A."/>
            <person name="Suri N."/>
            <person name="Nayek S."/>
            <person name="Bhuiyan S."/>
            <person name="Smith B.R."/>
            <person name="Hughes L.E."/>
            <person name="Garlena R.A."/>
            <person name="Russell D.A."/>
            <person name="Pope W.H."/>
            <person name="Jacobs-Sera D."/>
            <person name="Hatfull G.F."/>
        </authorList>
    </citation>
    <scope>NUCLEOTIDE SEQUENCE [LARGE SCALE GENOMIC DNA]</scope>
</reference>
<protein>
    <submittedName>
        <fullName evidence="2">Uncharacterized protein</fullName>
    </submittedName>
</protein>
<dbReference type="Proteomes" id="UP000258408">
    <property type="component" value="Segment"/>
</dbReference>
<keyword evidence="1" id="KW-1133">Transmembrane helix</keyword>
<keyword evidence="3" id="KW-1185">Reference proteome</keyword>
<sequence>MFDFLLTSKFSFILAVTWTFLAIVSFTDGEYWVGWLQLIIAIHDLNEGMQTRLIETGYYVKASSLVK</sequence>
<dbReference type="GeneID" id="55600024"/>